<keyword evidence="4" id="KW-1185">Reference proteome</keyword>
<evidence type="ECO:0008006" key="5">
    <source>
        <dbReference type="Google" id="ProtNLM"/>
    </source>
</evidence>
<evidence type="ECO:0000313" key="3">
    <source>
        <dbReference type="EMBL" id="KAJ5174480.1"/>
    </source>
</evidence>
<organism evidence="3 4">
    <name type="scientific">Penicillium canariense</name>
    <dbReference type="NCBI Taxonomy" id="189055"/>
    <lineage>
        <taxon>Eukaryota</taxon>
        <taxon>Fungi</taxon>
        <taxon>Dikarya</taxon>
        <taxon>Ascomycota</taxon>
        <taxon>Pezizomycotina</taxon>
        <taxon>Eurotiomycetes</taxon>
        <taxon>Eurotiomycetidae</taxon>
        <taxon>Eurotiales</taxon>
        <taxon>Aspergillaceae</taxon>
        <taxon>Penicillium</taxon>
    </lineage>
</organism>
<dbReference type="OrthoDB" id="10025739at2759"/>
<dbReference type="Gene3D" id="3.30.310.50">
    <property type="entry name" value="Alpha-D-phosphohexomutase, C-terminal domain"/>
    <property type="match status" value="1"/>
</dbReference>
<proteinExistence type="inferred from homology"/>
<protein>
    <recommendedName>
        <fullName evidence="5">Pcc1-domain-containing protein</fullName>
    </recommendedName>
</protein>
<feature type="compositionally biased region" description="Basic and acidic residues" evidence="2">
    <location>
        <begin position="90"/>
        <end position="103"/>
    </location>
</feature>
<reference evidence="3" key="1">
    <citation type="submission" date="2022-11" db="EMBL/GenBank/DDBJ databases">
        <authorList>
            <person name="Petersen C."/>
        </authorList>
    </citation>
    <scope>NUCLEOTIDE SEQUENCE</scope>
    <source>
        <strain evidence="3">IBT 26290</strain>
    </source>
</reference>
<comment type="caution">
    <text evidence="3">The sequence shown here is derived from an EMBL/GenBank/DDBJ whole genome shotgun (WGS) entry which is preliminary data.</text>
</comment>
<comment type="similarity">
    <text evidence="1">Belongs to the CTAG/PCC1 family.</text>
</comment>
<dbReference type="Proteomes" id="UP001149163">
    <property type="component" value="Unassembled WGS sequence"/>
</dbReference>
<dbReference type="RefSeq" id="XP_056546088.1">
    <property type="nucleotide sequence ID" value="XM_056682482.1"/>
</dbReference>
<dbReference type="EMBL" id="JAPQKN010000001">
    <property type="protein sequence ID" value="KAJ5174480.1"/>
    <property type="molecule type" value="Genomic_DNA"/>
</dbReference>
<dbReference type="InterPro" id="IPR015419">
    <property type="entry name" value="CTAG/Pcc1"/>
</dbReference>
<evidence type="ECO:0000256" key="1">
    <source>
        <dbReference type="ARBA" id="ARBA00007073"/>
    </source>
</evidence>
<dbReference type="FunFam" id="3.30.310.50:FF:000011">
    <property type="entry name" value="Transcription factor Pcc1"/>
    <property type="match status" value="1"/>
</dbReference>
<feature type="region of interest" description="Disordered" evidence="2">
    <location>
        <begin position="80"/>
        <end position="104"/>
    </location>
</feature>
<sequence length="151" mass="16565">MANTQTSNNEFPYSLYDPTPPFGACKSAFAAPCYKAWDTNTGYRTISLPLPTHRLASSALQTLEVDTELSPFVRRTFLLTAPSSNNPGEPQEKKQKPDPDESKTVLQTTYCATTNRMLRVAVNGFMESLGVILGVMAELDVDVLNAEEIEG</sequence>
<gene>
    <name evidence="3" type="ORF">N7482_000357</name>
</gene>
<dbReference type="Pfam" id="PF09341">
    <property type="entry name" value="Pcc1"/>
    <property type="match status" value="1"/>
</dbReference>
<evidence type="ECO:0000313" key="4">
    <source>
        <dbReference type="Proteomes" id="UP001149163"/>
    </source>
</evidence>
<accession>A0A9W9IBS8</accession>
<name>A0A9W9IBS8_9EURO</name>
<dbReference type="GeneID" id="81421658"/>
<evidence type="ECO:0000256" key="2">
    <source>
        <dbReference type="SAM" id="MobiDB-lite"/>
    </source>
</evidence>
<reference evidence="3" key="2">
    <citation type="journal article" date="2023" name="IMA Fungus">
        <title>Comparative genomic study of the Penicillium genus elucidates a diverse pangenome and 15 lateral gene transfer events.</title>
        <authorList>
            <person name="Petersen C."/>
            <person name="Sorensen T."/>
            <person name="Nielsen M.R."/>
            <person name="Sondergaard T.E."/>
            <person name="Sorensen J.L."/>
            <person name="Fitzpatrick D.A."/>
            <person name="Frisvad J.C."/>
            <person name="Nielsen K.L."/>
        </authorList>
    </citation>
    <scope>NUCLEOTIDE SEQUENCE</scope>
    <source>
        <strain evidence="3">IBT 26290</strain>
    </source>
</reference>
<dbReference type="AlphaFoldDB" id="A0A9W9IBS8"/>